<dbReference type="Gene3D" id="1.20.140.150">
    <property type="match status" value="1"/>
</dbReference>
<sequence length="277" mass="30100">MTRSYLFLALGISFISMVLLVLVTISTPTTLSDSTPFDFVRSSNLGGIVDLSPDSNKNRLIGGIKFGTWGYCSALNATSKYACFKHSHGYSAIFGINPTDQDTAARDTVTIGSSWTRGLAVHVVAFVFALIGLVLTAIPKQIVRLAATIINTIAALLALVAFCIDIALFVYVQKQMRKVADSPNSIPGPAFYMALIAIPIAVMATFFSVLNWRSHRLDHVAITGYDYPAQTEWDNNNKNDAHPMHPTTTTSTEHTQAPTSASVQKVLDAYQQSKATY</sequence>
<evidence type="ECO:0000313" key="3">
    <source>
        <dbReference type="EMBL" id="CDI54239.1"/>
    </source>
</evidence>
<accession>A0A077RAL5</accession>
<name>A0A077RAL5_9BASI</name>
<dbReference type="GO" id="GO:0035838">
    <property type="term" value="C:growing cell tip"/>
    <property type="evidence" value="ECO:0007669"/>
    <property type="project" value="TreeGrafter"/>
</dbReference>
<dbReference type="InterPro" id="IPR051380">
    <property type="entry name" value="pH-response_reg_palI/RIM9"/>
</dbReference>
<proteinExistence type="predicted"/>
<evidence type="ECO:0000256" key="2">
    <source>
        <dbReference type="SAM" id="Phobius"/>
    </source>
</evidence>
<dbReference type="GO" id="GO:0005886">
    <property type="term" value="C:plasma membrane"/>
    <property type="evidence" value="ECO:0007669"/>
    <property type="project" value="InterPro"/>
</dbReference>
<dbReference type="PANTHER" id="PTHR28013:SF4">
    <property type="entry name" value="MARVEL DOMAIN-CONTAINING PROTEIN"/>
    <property type="match status" value="1"/>
</dbReference>
<dbReference type="InterPro" id="IPR009571">
    <property type="entry name" value="SUR7/Rim9-like_fungi"/>
</dbReference>
<dbReference type="PANTHER" id="PTHR28013">
    <property type="entry name" value="PROTEIN DCV1-RELATED"/>
    <property type="match status" value="1"/>
</dbReference>
<feature type="transmembrane region" description="Helical" evidence="2">
    <location>
        <begin position="119"/>
        <end position="138"/>
    </location>
</feature>
<feature type="region of interest" description="Disordered" evidence="1">
    <location>
        <begin position="233"/>
        <end position="262"/>
    </location>
</feature>
<keyword evidence="2" id="KW-1133">Transmembrane helix</keyword>
<dbReference type="Pfam" id="PF06687">
    <property type="entry name" value="SUR7"/>
    <property type="match status" value="1"/>
</dbReference>
<dbReference type="AlphaFoldDB" id="A0A077RAL5"/>
<feature type="transmembrane region" description="Helical" evidence="2">
    <location>
        <begin position="191"/>
        <end position="210"/>
    </location>
</feature>
<feature type="transmembrane region" description="Helical" evidence="2">
    <location>
        <begin position="145"/>
        <end position="171"/>
    </location>
</feature>
<evidence type="ECO:0008006" key="4">
    <source>
        <dbReference type="Google" id="ProtNLM"/>
    </source>
</evidence>
<keyword evidence="2" id="KW-0812">Transmembrane</keyword>
<organism evidence="3">
    <name type="scientific">Melanopsichium pennsylvanicum 4</name>
    <dbReference type="NCBI Taxonomy" id="1398559"/>
    <lineage>
        <taxon>Eukaryota</taxon>
        <taxon>Fungi</taxon>
        <taxon>Dikarya</taxon>
        <taxon>Basidiomycota</taxon>
        <taxon>Ustilaginomycotina</taxon>
        <taxon>Ustilaginomycetes</taxon>
        <taxon>Ustilaginales</taxon>
        <taxon>Ustilaginaceae</taxon>
        <taxon>Melanopsichium</taxon>
    </lineage>
</organism>
<dbReference type="EMBL" id="HG529609">
    <property type="protein sequence ID" value="CDI54239.1"/>
    <property type="molecule type" value="Genomic_DNA"/>
</dbReference>
<evidence type="ECO:0000256" key="1">
    <source>
        <dbReference type="SAM" id="MobiDB-lite"/>
    </source>
</evidence>
<keyword evidence="2" id="KW-0472">Membrane</keyword>
<feature type="compositionally biased region" description="Low complexity" evidence="1">
    <location>
        <begin position="244"/>
        <end position="259"/>
    </location>
</feature>
<reference evidence="3" key="1">
    <citation type="journal article" date="2014" name="Genome Biol. Evol.">
        <title>Gene Loss Rather Than Gene Gain Is Associated with a Host Jump from Monocots to Dicots in the Smut Fungus Melanopsichium pennsylvanicum.</title>
        <authorList>
            <person name="Sharma R."/>
            <person name="Mishra B."/>
            <person name="Runge F."/>
            <person name="Thines M."/>
        </authorList>
    </citation>
    <scope>NUCLEOTIDE SEQUENCE</scope>
    <source>
        <strain evidence="3">4</strain>
    </source>
</reference>
<protein>
    <recommendedName>
        <fullName evidence="4">Pali-domain-containing protein</fullName>
    </recommendedName>
</protein>
<dbReference type="GO" id="GO:0032153">
    <property type="term" value="C:cell division site"/>
    <property type="evidence" value="ECO:0007669"/>
    <property type="project" value="TreeGrafter"/>
</dbReference>